<name>A0A150JIE5_9EURY</name>
<evidence type="ECO:0000313" key="7">
    <source>
        <dbReference type="EMBL" id="KYC55037.1"/>
    </source>
</evidence>
<dbReference type="InterPro" id="IPR014729">
    <property type="entry name" value="Rossmann-like_a/b/a_fold"/>
</dbReference>
<dbReference type="GO" id="GO:0005524">
    <property type="term" value="F:ATP binding"/>
    <property type="evidence" value="ECO:0007669"/>
    <property type="project" value="UniProtKB-KW"/>
</dbReference>
<keyword evidence="2 8" id="KW-0548">Nucleotidyltransferase</keyword>
<evidence type="ECO:0000256" key="2">
    <source>
        <dbReference type="ARBA" id="ARBA00022695"/>
    </source>
</evidence>
<comment type="caution">
    <text evidence="8">The sequence shown here is derived from an EMBL/GenBank/DDBJ whole genome shotgun (WGS) entry which is preliminary data.</text>
</comment>
<dbReference type="Pfam" id="PF01467">
    <property type="entry name" value="CTP_transf_like"/>
    <property type="match status" value="1"/>
</dbReference>
<proteinExistence type="predicted"/>
<evidence type="ECO:0000313" key="9">
    <source>
        <dbReference type="Proteomes" id="UP000092420"/>
    </source>
</evidence>
<dbReference type="InterPro" id="IPR004821">
    <property type="entry name" value="Cyt_trans-like"/>
</dbReference>
<keyword evidence="1 8" id="KW-0808">Transferase</keyword>
<evidence type="ECO:0000256" key="3">
    <source>
        <dbReference type="ARBA" id="ARBA00022741"/>
    </source>
</evidence>
<sequence>MKVIASGTFDRLHEGHKHFLMSAFNLGHVYIGLTSDTMIKNKEYSDSIQNYEDRKDKLIQYLSSENKNIGDDYQIIKIDDRLGFAVESMDADAIVVTSDNIMAAEEINDARAEYGLYPLNIIKVELILKDNKKISSTDLRREEKD</sequence>
<dbReference type="InterPro" id="IPR050385">
    <property type="entry name" value="Archaeal_FAD_synthase"/>
</dbReference>
<dbReference type="PANTHER" id="PTHR43793">
    <property type="entry name" value="FAD SYNTHASE"/>
    <property type="match status" value="1"/>
</dbReference>
<dbReference type="EMBL" id="LNJB01000004">
    <property type="protein sequence ID" value="KYC55037.1"/>
    <property type="molecule type" value="Genomic_DNA"/>
</dbReference>
<evidence type="ECO:0000256" key="1">
    <source>
        <dbReference type="ARBA" id="ARBA00022679"/>
    </source>
</evidence>
<dbReference type="EC" id="2.7.7.3" evidence="8"/>
<evidence type="ECO:0000256" key="4">
    <source>
        <dbReference type="ARBA" id="ARBA00022840"/>
    </source>
</evidence>
<dbReference type="PANTHER" id="PTHR43793:SF1">
    <property type="entry name" value="FAD SYNTHASE"/>
    <property type="match status" value="1"/>
</dbReference>
<dbReference type="EMBL" id="LNJE01000006">
    <property type="protein sequence ID" value="KYC58010.1"/>
    <property type="molecule type" value="Genomic_DNA"/>
</dbReference>
<accession>A0A150JCR4</accession>
<keyword evidence="4" id="KW-0067">ATP-binding</keyword>
<dbReference type="Gene3D" id="3.40.50.620">
    <property type="entry name" value="HUPs"/>
    <property type="match status" value="1"/>
</dbReference>
<evidence type="ECO:0000256" key="5">
    <source>
        <dbReference type="SAM" id="Coils"/>
    </source>
</evidence>
<evidence type="ECO:0000313" key="8">
    <source>
        <dbReference type="EMBL" id="KYC58010.1"/>
    </source>
</evidence>
<dbReference type="NCBIfam" id="NF001985">
    <property type="entry name" value="PRK00777.1"/>
    <property type="match status" value="1"/>
</dbReference>
<keyword evidence="3" id="KW-0547">Nucleotide-binding</keyword>
<organism evidence="8">
    <name type="scientific">Candidatus Methanofastidiosum methylothiophilum</name>
    <dbReference type="NCBI Taxonomy" id="1705564"/>
    <lineage>
        <taxon>Archaea</taxon>
        <taxon>Methanobacteriati</taxon>
        <taxon>Methanobacteriota</taxon>
        <taxon>Stenosarchaea group</taxon>
        <taxon>Candidatus Methanofastidiosia</taxon>
        <taxon>Candidatus Methanofastidiosales</taxon>
        <taxon>Candidatus Methanofastidiosaceae</taxon>
        <taxon>Candidatus Methanofastidiosum</taxon>
    </lineage>
</organism>
<accession>A0A150JIE5</accession>
<evidence type="ECO:0000259" key="6">
    <source>
        <dbReference type="Pfam" id="PF01467"/>
    </source>
</evidence>
<feature type="coiled-coil region" evidence="5">
    <location>
        <begin position="41"/>
        <end position="68"/>
    </location>
</feature>
<dbReference type="SUPFAM" id="SSF52374">
    <property type="entry name" value="Nucleotidylyl transferase"/>
    <property type="match status" value="1"/>
</dbReference>
<dbReference type="NCBIfam" id="TIGR00125">
    <property type="entry name" value="cyt_tran_rel"/>
    <property type="match status" value="1"/>
</dbReference>
<dbReference type="GO" id="GO:0004595">
    <property type="term" value="F:pantetheine-phosphate adenylyltransferase activity"/>
    <property type="evidence" value="ECO:0007669"/>
    <property type="project" value="UniProtKB-EC"/>
</dbReference>
<keyword evidence="5" id="KW-0175">Coiled coil</keyword>
<protein>
    <submittedName>
        <fullName evidence="8">Phosphopantetheine adenylyltransferase</fullName>
        <ecNumber evidence="8">2.7.7.3</ecNumber>
    </submittedName>
</protein>
<reference evidence="8 9" key="1">
    <citation type="journal article" date="2016" name="ISME J.">
        <title>Chasing the elusive Euryarchaeota class WSA2: genomes reveal a uniquely fastidious methyl-reducing methanogen.</title>
        <authorList>
            <person name="Nobu M.K."/>
            <person name="Narihiro T."/>
            <person name="Kuroda K."/>
            <person name="Mei R."/>
            <person name="Liu W.T."/>
        </authorList>
    </citation>
    <scope>NUCLEOTIDE SEQUENCE [LARGE SCALE GENOMIC DNA]</scope>
    <source>
        <strain evidence="7">ADurb1013_Bin02101</strain>
        <strain evidence="8">ADurb1213_Bin02801</strain>
    </source>
</reference>
<feature type="domain" description="Cytidyltransferase-like" evidence="6">
    <location>
        <begin position="5"/>
        <end position="141"/>
    </location>
</feature>
<dbReference type="AlphaFoldDB" id="A0A150JIE5"/>
<gene>
    <name evidence="8" type="primary">coaD</name>
    <name evidence="7" type="ORF">AN188_00472</name>
    <name evidence="8" type="ORF">APG09_00721</name>
</gene>
<dbReference type="Proteomes" id="UP000092420">
    <property type="component" value="Unassembled WGS sequence"/>
</dbReference>
<accession>A0A150JL91</accession>